<protein>
    <submittedName>
        <fullName evidence="1">Uncharacterized protein</fullName>
    </submittedName>
</protein>
<name>A0A7C9BLC4_9BACT</name>
<dbReference type="AlphaFoldDB" id="A0A7C9BLC4"/>
<dbReference type="EMBL" id="WHLY01000002">
    <property type="protein sequence ID" value="MPR36723.1"/>
    <property type="molecule type" value="Genomic_DNA"/>
</dbReference>
<gene>
    <name evidence="1" type="ORF">GBK04_26170</name>
</gene>
<keyword evidence="2" id="KW-1185">Reference proteome</keyword>
<sequence>MKTYDFGPVLPISFKEVKRLYGQACQIITIHGYWISGQGWIEADFPEAVEAQILRVILMGATVVNLEIHHHDQVTYADYLIREMQEKTE</sequence>
<reference evidence="1 2" key="1">
    <citation type="submission" date="2019-10" db="EMBL/GenBank/DDBJ databases">
        <title>Draft Genome Sequence of Cytophagaceae sp. SJW1-29.</title>
        <authorList>
            <person name="Choi A."/>
        </authorList>
    </citation>
    <scope>NUCLEOTIDE SEQUENCE [LARGE SCALE GENOMIC DNA]</scope>
    <source>
        <strain evidence="1 2">SJW1-29</strain>
    </source>
</reference>
<proteinExistence type="predicted"/>
<dbReference type="Proteomes" id="UP000479293">
    <property type="component" value="Unassembled WGS sequence"/>
</dbReference>
<accession>A0A7C9BLC4</accession>
<evidence type="ECO:0000313" key="1">
    <source>
        <dbReference type="EMBL" id="MPR36723.1"/>
    </source>
</evidence>
<dbReference type="RefSeq" id="WP_152764885.1">
    <property type="nucleotide sequence ID" value="NZ_WHLY01000002.1"/>
</dbReference>
<comment type="caution">
    <text evidence="1">The sequence shown here is derived from an EMBL/GenBank/DDBJ whole genome shotgun (WGS) entry which is preliminary data.</text>
</comment>
<organism evidence="1 2">
    <name type="scientific">Salmonirosea aquatica</name>
    <dbReference type="NCBI Taxonomy" id="2654236"/>
    <lineage>
        <taxon>Bacteria</taxon>
        <taxon>Pseudomonadati</taxon>
        <taxon>Bacteroidota</taxon>
        <taxon>Cytophagia</taxon>
        <taxon>Cytophagales</taxon>
        <taxon>Spirosomataceae</taxon>
        <taxon>Salmonirosea</taxon>
    </lineage>
</organism>
<evidence type="ECO:0000313" key="2">
    <source>
        <dbReference type="Proteomes" id="UP000479293"/>
    </source>
</evidence>